<dbReference type="PIRSF" id="PIRSF001430">
    <property type="entry name" value="tRNA_psdUrid_synth"/>
    <property type="match status" value="1"/>
</dbReference>
<keyword evidence="2 4" id="KW-0819">tRNA processing</keyword>
<dbReference type="PANTHER" id="PTHR11142">
    <property type="entry name" value="PSEUDOURIDYLATE SYNTHASE"/>
    <property type="match status" value="1"/>
</dbReference>
<feature type="domain" description="Pseudouridine synthase I TruA alpha/beta" evidence="6">
    <location>
        <begin position="167"/>
        <end position="273"/>
    </location>
</feature>
<dbReference type="NCBIfam" id="TIGR00071">
    <property type="entry name" value="hisT_truA"/>
    <property type="match status" value="1"/>
</dbReference>
<dbReference type="Gene3D" id="3.30.70.580">
    <property type="entry name" value="Pseudouridine synthase I, catalytic domain, N-terminal subdomain"/>
    <property type="match status" value="1"/>
</dbReference>
<keyword evidence="8" id="KW-1185">Reference proteome</keyword>
<keyword evidence="3 4" id="KW-0413">Isomerase</keyword>
<feature type="binding site" evidence="4">
    <location>
        <position position="133"/>
    </location>
    <ligand>
        <name>substrate</name>
    </ligand>
</feature>
<dbReference type="InterPro" id="IPR020103">
    <property type="entry name" value="PsdUridine_synth_cat_dom_sf"/>
</dbReference>
<organism evidence="7 8">
    <name type="scientific">Enorma phocaeensis</name>
    <dbReference type="NCBI Taxonomy" id="1871019"/>
    <lineage>
        <taxon>Bacteria</taxon>
        <taxon>Bacillati</taxon>
        <taxon>Actinomycetota</taxon>
        <taxon>Coriobacteriia</taxon>
        <taxon>Coriobacteriales</taxon>
        <taxon>Coriobacteriaceae</taxon>
        <taxon>Enorma</taxon>
    </lineage>
</organism>
<proteinExistence type="inferred from homology"/>
<protein>
    <recommendedName>
        <fullName evidence="4">tRNA pseudouridine synthase A</fullName>
        <ecNumber evidence="4">5.4.99.12</ecNumber>
    </recommendedName>
    <alternativeName>
        <fullName evidence="4">tRNA pseudouridine(38-40) synthase</fullName>
    </alternativeName>
    <alternativeName>
        <fullName evidence="4">tRNA pseudouridylate synthase I</fullName>
    </alternativeName>
    <alternativeName>
        <fullName evidence="4">tRNA-uridine isomerase I</fullName>
    </alternativeName>
</protein>
<dbReference type="CDD" id="cd02570">
    <property type="entry name" value="PseudoU_synth_EcTruA"/>
    <property type="match status" value="1"/>
</dbReference>
<evidence type="ECO:0000256" key="3">
    <source>
        <dbReference type="ARBA" id="ARBA00023235"/>
    </source>
</evidence>
<feature type="active site" description="Nucleophile" evidence="4">
    <location>
        <position position="72"/>
    </location>
</feature>
<gene>
    <name evidence="4 7" type="primary">truA</name>
    <name evidence="7" type="ORF">QUW28_04255</name>
</gene>
<dbReference type="RefSeq" id="WP_289544821.1">
    <property type="nucleotide sequence ID" value="NZ_JAUDDZ010000004.1"/>
</dbReference>
<dbReference type="Gene3D" id="3.30.70.660">
    <property type="entry name" value="Pseudouridine synthase I, catalytic domain, C-terminal subdomain"/>
    <property type="match status" value="1"/>
</dbReference>
<evidence type="ECO:0000256" key="4">
    <source>
        <dbReference type="HAMAP-Rule" id="MF_00171"/>
    </source>
</evidence>
<comment type="caution">
    <text evidence="4">Lacks conserved residue(s) required for the propagation of feature annotation.</text>
</comment>
<evidence type="ECO:0000256" key="5">
    <source>
        <dbReference type="RuleBase" id="RU003792"/>
    </source>
</evidence>
<dbReference type="Pfam" id="PF01416">
    <property type="entry name" value="PseudoU_synth_1"/>
    <property type="match status" value="2"/>
</dbReference>
<dbReference type="PANTHER" id="PTHR11142:SF0">
    <property type="entry name" value="TRNA PSEUDOURIDINE SYNTHASE-LIKE 1"/>
    <property type="match status" value="1"/>
</dbReference>
<reference evidence="8" key="1">
    <citation type="submission" date="2023-06" db="EMBL/GenBank/DDBJ databases">
        <title>Identification and characterization of horizontal gene transfer across gut microbiota members of farm animals based on homology search.</title>
        <authorList>
            <person name="Zeman M."/>
            <person name="Kubasova T."/>
            <person name="Jahodarova E."/>
            <person name="Nykrynova M."/>
            <person name="Rychlik I."/>
        </authorList>
    </citation>
    <scope>NUCLEOTIDE SEQUENCE [LARGE SCALE GENOMIC DNA]</scope>
    <source>
        <strain evidence="8">154_Feed</strain>
    </source>
</reference>
<comment type="subunit">
    <text evidence="4">Homodimer.</text>
</comment>
<dbReference type="InterPro" id="IPR020094">
    <property type="entry name" value="TruA/RsuA/RluB/E/F_N"/>
</dbReference>
<comment type="caution">
    <text evidence="7">The sequence shown here is derived from an EMBL/GenBank/DDBJ whole genome shotgun (WGS) entry which is preliminary data.</text>
</comment>
<dbReference type="InterPro" id="IPR020095">
    <property type="entry name" value="PsdUridine_synth_TruA_C"/>
</dbReference>
<dbReference type="EC" id="5.4.99.12" evidence="4"/>
<evidence type="ECO:0000256" key="2">
    <source>
        <dbReference type="ARBA" id="ARBA00022694"/>
    </source>
</evidence>
<evidence type="ECO:0000259" key="6">
    <source>
        <dbReference type="Pfam" id="PF01416"/>
    </source>
</evidence>
<comment type="catalytic activity">
    <reaction evidence="4 5">
        <text>uridine(38/39/40) in tRNA = pseudouridine(38/39/40) in tRNA</text>
        <dbReference type="Rhea" id="RHEA:22376"/>
        <dbReference type="Rhea" id="RHEA-COMP:10085"/>
        <dbReference type="Rhea" id="RHEA-COMP:10087"/>
        <dbReference type="ChEBI" id="CHEBI:65314"/>
        <dbReference type="ChEBI" id="CHEBI:65315"/>
        <dbReference type="EC" id="5.4.99.12"/>
    </reaction>
</comment>
<evidence type="ECO:0000313" key="7">
    <source>
        <dbReference type="EMBL" id="MDM8274711.1"/>
    </source>
</evidence>
<evidence type="ECO:0000256" key="1">
    <source>
        <dbReference type="ARBA" id="ARBA00009375"/>
    </source>
</evidence>
<sequence>MNQEGKSGVSVLGEGTSEAGALVLRIAYDGGAYSGFAEQPQPDVHTVAGELRRGLETFLRRGVDLTCAGRTDAGVHALAQYVSMPATAEELAIPRRRWLRAMDALLPRDIAVGEVYHAPQGFSARFDARARTYVYRIADRPDRPVLTRSHVWWHRFPLDEQAMLEGAQHLIGEHDFKSFCKVASAIDKPTCRNVMSVGFERTCEMGEDVLAFTITGNAFLHSMVRTIVGTLVEVGTHRRSPSWVADALAACERTAAGPTAPACGLTFAGVTYDEGVLIPVE</sequence>
<feature type="domain" description="Pseudouridine synthase I TruA alpha/beta" evidence="6">
    <location>
        <begin position="27"/>
        <end position="127"/>
    </location>
</feature>
<dbReference type="SUPFAM" id="SSF55120">
    <property type="entry name" value="Pseudouridine synthase"/>
    <property type="match status" value="1"/>
</dbReference>
<name>A0ABT7V8A2_9ACTN</name>
<dbReference type="GO" id="GO:0160147">
    <property type="term" value="F:tRNA pseudouridine(38-40) synthase activity"/>
    <property type="evidence" value="ECO:0007669"/>
    <property type="project" value="UniProtKB-EC"/>
</dbReference>
<accession>A0ABT7V8A2</accession>
<evidence type="ECO:0000313" key="8">
    <source>
        <dbReference type="Proteomes" id="UP001529421"/>
    </source>
</evidence>
<comment type="similarity">
    <text evidence="1 4 5">Belongs to the tRNA pseudouridine synthase TruA family.</text>
</comment>
<comment type="function">
    <text evidence="4">Formation of pseudouridine at positions 38, 39 and 40 in the anticodon stem and loop of transfer RNAs.</text>
</comment>
<dbReference type="EMBL" id="JAUDDZ010000004">
    <property type="protein sequence ID" value="MDM8274711.1"/>
    <property type="molecule type" value="Genomic_DNA"/>
</dbReference>
<dbReference type="HAMAP" id="MF_00171">
    <property type="entry name" value="TruA"/>
    <property type="match status" value="1"/>
</dbReference>
<dbReference type="InterPro" id="IPR020097">
    <property type="entry name" value="PsdUridine_synth_TruA_a/b_dom"/>
</dbReference>
<dbReference type="Proteomes" id="UP001529421">
    <property type="component" value="Unassembled WGS sequence"/>
</dbReference>
<dbReference type="InterPro" id="IPR001406">
    <property type="entry name" value="PsdUridine_synth_TruA"/>
</dbReference>